<dbReference type="EMBL" id="JAWCUI010000012">
    <property type="protein sequence ID" value="KAL1899475.1"/>
    <property type="molecule type" value="Genomic_DNA"/>
</dbReference>
<gene>
    <name evidence="2" type="ORF">Sste5346_002873</name>
</gene>
<evidence type="ECO:0000313" key="3">
    <source>
        <dbReference type="Proteomes" id="UP001583186"/>
    </source>
</evidence>
<organism evidence="2 3">
    <name type="scientific">Sporothrix stenoceras</name>
    <dbReference type="NCBI Taxonomy" id="5173"/>
    <lineage>
        <taxon>Eukaryota</taxon>
        <taxon>Fungi</taxon>
        <taxon>Dikarya</taxon>
        <taxon>Ascomycota</taxon>
        <taxon>Pezizomycotina</taxon>
        <taxon>Sordariomycetes</taxon>
        <taxon>Sordariomycetidae</taxon>
        <taxon>Ophiostomatales</taxon>
        <taxon>Ophiostomataceae</taxon>
        <taxon>Sporothrix</taxon>
    </lineage>
</organism>
<evidence type="ECO:0000256" key="1">
    <source>
        <dbReference type="SAM" id="MobiDB-lite"/>
    </source>
</evidence>
<evidence type="ECO:0008006" key="4">
    <source>
        <dbReference type="Google" id="ProtNLM"/>
    </source>
</evidence>
<feature type="compositionally biased region" description="Low complexity" evidence="1">
    <location>
        <begin position="101"/>
        <end position="116"/>
    </location>
</feature>
<keyword evidence="3" id="KW-1185">Reference proteome</keyword>
<reference evidence="2 3" key="1">
    <citation type="journal article" date="2024" name="IMA Fungus">
        <title>IMA Genome - F19 : A genome assembly and annotation guide to empower mycologists, including annotated draft genome sequences of Ceratocystis pirilliformis, Diaporthe australafricana, Fusarium ophioides, Paecilomyces lecythidis, and Sporothrix stenoceras.</title>
        <authorList>
            <person name="Aylward J."/>
            <person name="Wilson A.M."/>
            <person name="Visagie C.M."/>
            <person name="Spraker J."/>
            <person name="Barnes I."/>
            <person name="Buitendag C."/>
            <person name="Ceriani C."/>
            <person name="Del Mar Angel L."/>
            <person name="du Plessis D."/>
            <person name="Fuchs T."/>
            <person name="Gasser K."/>
            <person name="Kramer D."/>
            <person name="Li W."/>
            <person name="Munsamy K."/>
            <person name="Piso A."/>
            <person name="Price J.L."/>
            <person name="Sonnekus B."/>
            <person name="Thomas C."/>
            <person name="van der Nest A."/>
            <person name="van Dijk A."/>
            <person name="van Heerden A."/>
            <person name="van Vuuren N."/>
            <person name="Yilmaz N."/>
            <person name="Duong T.A."/>
            <person name="van der Merwe N.A."/>
            <person name="Wingfield M.J."/>
            <person name="Wingfield B.D."/>
        </authorList>
    </citation>
    <scope>NUCLEOTIDE SEQUENCE [LARGE SCALE GENOMIC DNA]</scope>
    <source>
        <strain evidence="2 3">CMW 5346</strain>
    </source>
</reference>
<name>A0ABR3ZHD4_9PEZI</name>
<dbReference type="Proteomes" id="UP001583186">
    <property type="component" value="Unassembled WGS sequence"/>
</dbReference>
<accession>A0ABR3ZHD4</accession>
<comment type="caution">
    <text evidence="2">The sequence shown here is derived from an EMBL/GenBank/DDBJ whole genome shotgun (WGS) entry which is preliminary data.</text>
</comment>
<proteinExistence type="predicted"/>
<protein>
    <recommendedName>
        <fullName evidence="4">Fun14 family protein</fullName>
    </recommendedName>
</protein>
<feature type="region of interest" description="Disordered" evidence="1">
    <location>
        <begin position="99"/>
        <end position="118"/>
    </location>
</feature>
<sequence length="214" mass="22325">MLSPAPASASALCRPLLAGSVFQKAMASPLRLDVGLQPALLFKPRLTQPSRNLSLFALAAPYARSNNGQGHSHNGGSASSSSRPSRLWYLAAAGLPLTATSDSSSVPAVSSRSSSSGAHGLPINAEVVGEVSKGSVIGFLTGLFVSTFSRTLVLLLGLAIAFQSLAARAGIDIPQYLQLKERFNASRILTALSEHTAFKLAFGITFAMSAFMYI</sequence>
<evidence type="ECO:0000313" key="2">
    <source>
        <dbReference type="EMBL" id="KAL1899475.1"/>
    </source>
</evidence>